<accession>A0A8J4A1K2</accession>
<sequence length="279" mass="30850">MLCAMAEPEILKDEPHRPVVRIGDTVRRPVQPWTPAVHGLLRHLESVGFPYSPRVLGIDDEGREVLTYLEGESGTDGLAKVVDDRGLVAMARLLREYHEAVAGYRPAGARWALTIATTGAADPPSPGELICHGDFGPWNLVWRGTEPVGIIDWDYALPHPPLWDVAYALEYVAPFRDDAECLRSLRYPAPPDRRARLERFATAYGLTDLTGLADAVIDQQQSVLDWSLRLADEGHQPFLAWRGSGHFDGVAERVRWSRANRHLFSAAPPTSASSSPHAP</sequence>
<gene>
    <name evidence="2" type="ORF">Voc01_078240</name>
</gene>
<comment type="caution">
    <text evidence="2">The sequence shown here is derived from an EMBL/GenBank/DDBJ whole genome shotgun (WGS) entry which is preliminary data.</text>
</comment>
<evidence type="ECO:0000259" key="1">
    <source>
        <dbReference type="Pfam" id="PF01636"/>
    </source>
</evidence>
<proteinExistence type="predicted"/>
<organism evidence="2 3">
    <name type="scientific">Virgisporangium ochraceum</name>
    <dbReference type="NCBI Taxonomy" id="65505"/>
    <lineage>
        <taxon>Bacteria</taxon>
        <taxon>Bacillati</taxon>
        <taxon>Actinomycetota</taxon>
        <taxon>Actinomycetes</taxon>
        <taxon>Micromonosporales</taxon>
        <taxon>Micromonosporaceae</taxon>
        <taxon>Virgisporangium</taxon>
    </lineage>
</organism>
<evidence type="ECO:0000313" key="3">
    <source>
        <dbReference type="Proteomes" id="UP000635606"/>
    </source>
</evidence>
<dbReference type="SUPFAM" id="SSF56112">
    <property type="entry name" value="Protein kinase-like (PK-like)"/>
    <property type="match status" value="1"/>
</dbReference>
<reference evidence="2" key="1">
    <citation type="submission" date="2021-01" db="EMBL/GenBank/DDBJ databases">
        <title>Whole genome shotgun sequence of Virgisporangium ochraceum NBRC 16418.</title>
        <authorList>
            <person name="Komaki H."/>
            <person name="Tamura T."/>
        </authorList>
    </citation>
    <scope>NUCLEOTIDE SEQUENCE</scope>
    <source>
        <strain evidence="2">NBRC 16418</strain>
    </source>
</reference>
<feature type="domain" description="Aminoglycoside phosphotransferase" evidence="1">
    <location>
        <begin position="116"/>
        <end position="182"/>
    </location>
</feature>
<name>A0A8J4A1K2_9ACTN</name>
<dbReference type="AlphaFoldDB" id="A0A8J4A1K2"/>
<dbReference type="InterPro" id="IPR002575">
    <property type="entry name" value="Aminoglycoside_PTrfase"/>
</dbReference>
<keyword evidence="3" id="KW-1185">Reference proteome</keyword>
<dbReference type="InterPro" id="IPR011009">
    <property type="entry name" value="Kinase-like_dom_sf"/>
</dbReference>
<dbReference type="Proteomes" id="UP000635606">
    <property type="component" value="Unassembled WGS sequence"/>
</dbReference>
<evidence type="ECO:0000313" key="2">
    <source>
        <dbReference type="EMBL" id="GIJ72907.1"/>
    </source>
</evidence>
<dbReference type="Gene3D" id="3.90.1200.10">
    <property type="match status" value="1"/>
</dbReference>
<dbReference type="Pfam" id="PF01636">
    <property type="entry name" value="APH"/>
    <property type="match status" value="1"/>
</dbReference>
<dbReference type="EMBL" id="BOPH01000105">
    <property type="protein sequence ID" value="GIJ72907.1"/>
    <property type="molecule type" value="Genomic_DNA"/>
</dbReference>
<protein>
    <submittedName>
        <fullName evidence="2">Phosphotransferase</fullName>
    </submittedName>
</protein>